<keyword evidence="3 6" id="KW-0560">Oxidoreductase</keyword>
<dbReference type="InterPro" id="IPR003680">
    <property type="entry name" value="Flavodoxin_fold"/>
</dbReference>
<keyword evidence="1 6" id="KW-0285">Flavoprotein</keyword>
<dbReference type="Proteomes" id="UP000332515">
    <property type="component" value="Unassembled WGS sequence"/>
</dbReference>
<reference evidence="8 9" key="1">
    <citation type="submission" date="2019-09" db="EMBL/GenBank/DDBJ databases">
        <title>Segnochrobactrum spirostomi gen. nov., sp. nov., isolated from the ciliate Spirostomum cf. yagiui and description of a novel family, Segnochrobactraceae fam. nov. within the order Rhizobiales of the class Alphaproteobacteria.</title>
        <authorList>
            <person name="Akter S."/>
            <person name="Shazib S.U.A."/>
            <person name="Shin M.K."/>
        </authorList>
    </citation>
    <scope>NUCLEOTIDE SEQUENCE [LARGE SCALE GENOMIC DNA]</scope>
    <source>
        <strain evidence="8 9">Sp-1</strain>
    </source>
</reference>
<evidence type="ECO:0000256" key="3">
    <source>
        <dbReference type="ARBA" id="ARBA00023002"/>
    </source>
</evidence>
<evidence type="ECO:0000256" key="2">
    <source>
        <dbReference type="ARBA" id="ARBA00022643"/>
    </source>
</evidence>
<evidence type="ECO:0000256" key="4">
    <source>
        <dbReference type="ARBA" id="ARBA00023027"/>
    </source>
</evidence>
<comment type="similarity">
    <text evidence="6">Belongs to the azoreductase type 1 family.</text>
</comment>
<dbReference type="EMBL" id="VWNA01000002">
    <property type="protein sequence ID" value="MQT14683.1"/>
    <property type="molecule type" value="Genomic_DNA"/>
</dbReference>
<organism evidence="8 9">
    <name type="scientific">Segnochrobactrum spirostomi</name>
    <dbReference type="NCBI Taxonomy" id="2608987"/>
    <lineage>
        <taxon>Bacteria</taxon>
        <taxon>Pseudomonadati</taxon>
        <taxon>Pseudomonadota</taxon>
        <taxon>Alphaproteobacteria</taxon>
        <taxon>Hyphomicrobiales</taxon>
        <taxon>Segnochrobactraceae</taxon>
        <taxon>Segnochrobactrum</taxon>
    </lineage>
</organism>
<keyword evidence="9" id="KW-1185">Reference proteome</keyword>
<dbReference type="GO" id="GO:0009055">
    <property type="term" value="F:electron transfer activity"/>
    <property type="evidence" value="ECO:0007669"/>
    <property type="project" value="UniProtKB-UniRule"/>
</dbReference>
<dbReference type="PANTHER" id="PTHR43741">
    <property type="entry name" value="FMN-DEPENDENT NADH-AZOREDUCTASE 1"/>
    <property type="match status" value="1"/>
</dbReference>
<comment type="cofactor">
    <cofactor evidence="6">
        <name>FMN</name>
        <dbReference type="ChEBI" id="CHEBI:58210"/>
    </cofactor>
    <text evidence="6">Binds 1 FMN per subunit.</text>
</comment>
<dbReference type="InterPro" id="IPR023048">
    <property type="entry name" value="NADH:quinone_OxRdtase_FMN_depd"/>
</dbReference>
<dbReference type="InterPro" id="IPR050104">
    <property type="entry name" value="FMN-dep_NADH:Q_OxRdtase_AzoR1"/>
</dbReference>
<dbReference type="GO" id="GO:0010181">
    <property type="term" value="F:FMN binding"/>
    <property type="evidence" value="ECO:0007669"/>
    <property type="project" value="UniProtKB-UniRule"/>
</dbReference>
<proteinExistence type="inferred from homology"/>
<feature type="binding site" evidence="6">
    <location>
        <position position="9"/>
    </location>
    <ligand>
        <name>FMN</name>
        <dbReference type="ChEBI" id="CHEBI:58210"/>
    </ligand>
</feature>
<dbReference type="AlphaFoldDB" id="A0A6A7Y603"/>
<feature type="binding site" evidence="6">
    <location>
        <begin position="76"/>
        <end position="79"/>
    </location>
    <ligand>
        <name>FMN</name>
        <dbReference type="ChEBI" id="CHEBI:58210"/>
    </ligand>
</feature>
<dbReference type="SUPFAM" id="SSF52218">
    <property type="entry name" value="Flavoproteins"/>
    <property type="match status" value="1"/>
</dbReference>
<sequence length="184" mass="19401">MTILHVDSSINGDRSVSRALTAATVAHLAALTPSAKVVYRDLGATPLPHLAQIGAGDAGALDEFLSADTVVIGAPMYNFGVPSQLKVWLDHIAVPGKTFRYGANGPEGLCARQRVIVISSRGGIFTGASPYASFDHQESHLKAFFGFLGVWDLRFVRAEGLALGEEMQQKALAAARADIAQLAA</sequence>
<evidence type="ECO:0000256" key="6">
    <source>
        <dbReference type="HAMAP-Rule" id="MF_01216"/>
    </source>
</evidence>
<comment type="function">
    <text evidence="6">Quinone reductase that provides resistance to thiol-specific stress caused by electrophilic quinones.</text>
</comment>
<keyword evidence="4 6" id="KW-0520">NAD</keyword>
<dbReference type="EC" id="1.7.1.17" evidence="6"/>
<keyword evidence="2 6" id="KW-0288">FMN</keyword>
<dbReference type="GO" id="GO:0016652">
    <property type="term" value="F:oxidoreductase activity, acting on NAD(P)H as acceptor"/>
    <property type="evidence" value="ECO:0007669"/>
    <property type="project" value="UniProtKB-UniRule"/>
</dbReference>
<evidence type="ECO:0000313" key="8">
    <source>
        <dbReference type="EMBL" id="MQT14683.1"/>
    </source>
</evidence>
<comment type="caution">
    <text evidence="8">The sequence shown here is derived from an EMBL/GenBank/DDBJ whole genome shotgun (WGS) entry which is preliminary data.</text>
</comment>
<feature type="binding site" evidence="6">
    <location>
        <begin position="120"/>
        <end position="123"/>
    </location>
    <ligand>
        <name>FMN</name>
        <dbReference type="ChEBI" id="CHEBI:58210"/>
    </ligand>
</feature>
<comment type="function">
    <text evidence="6">Also exhibits azoreductase activity. Catalyzes the reductive cleavage of the azo bond in aromatic azo compounds to the corresponding amines.</text>
</comment>
<evidence type="ECO:0000256" key="1">
    <source>
        <dbReference type="ARBA" id="ARBA00022630"/>
    </source>
</evidence>
<comment type="subunit">
    <text evidence="6">Homodimer.</text>
</comment>
<comment type="catalytic activity">
    <reaction evidence="5">
        <text>N,N-dimethyl-1,4-phenylenediamine + anthranilate + 2 NAD(+) = 2-(4-dimethylaminophenyl)diazenylbenzoate + 2 NADH + 2 H(+)</text>
        <dbReference type="Rhea" id="RHEA:55872"/>
        <dbReference type="ChEBI" id="CHEBI:15378"/>
        <dbReference type="ChEBI" id="CHEBI:15783"/>
        <dbReference type="ChEBI" id="CHEBI:16567"/>
        <dbReference type="ChEBI" id="CHEBI:57540"/>
        <dbReference type="ChEBI" id="CHEBI:57945"/>
        <dbReference type="ChEBI" id="CHEBI:71579"/>
        <dbReference type="EC" id="1.7.1.17"/>
    </reaction>
    <physiologicalReaction direction="right-to-left" evidence="5">
        <dbReference type="Rhea" id="RHEA:55874"/>
    </physiologicalReaction>
</comment>
<dbReference type="Gene3D" id="3.40.50.360">
    <property type="match status" value="1"/>
</dbReference>
<dbReference type="GO" id="GO:0016655">
    <property type="term" value="F:oxidoreductase activity, acting on NAD(P)H, quinone or similar compound as acceptor"/>
    <property type="evidence" value="ECO:0007669"/>
    <property type="project" value="InterPro"/>
</dbReference>
<dbReference type="InterPro" id="IPR029039">
    <property type="entry name" value="Flavoprotein-like_sf"/>
</dbReference>
<feature type="binding site" evidence="6">
    <location>
        <begin position="15"/>
        <end position="17"/>
    </location>
    <ligand>
        <name>FMN</name>
        <dbReference type="ChEBI" id="CHEBI:58210"/>
    </ligand>
</feature>
<comment type="catalytic activity">
    <reaction evidence="6">
        <text>2 a quinone + NADH + H(+) = 2 a 1,4-benzosemiquinone + NAD(+)</text>
        <dbReference type="Rhea" id="RHEA:65952"/>
        <dbReference type="ChEBI" id="CHEBI:15378"/>
        <dbReference type="ChEBI" id="CHEBI:57540"/>
        <dbReference type="ChEBI" id="CHEBI:57945"/>
        <dbReference type="ChEBI" id="CHEBI:132124"/>
        <dbReference type="ChEBI" id="CHEBI:134225"/>
    </reaction>
</comment>
<name>A0A6A7Y603_9HYPH</name>
<dbReference type="Pfam" id="PF02525">
    <property type="entry name" value="Flavodoxin_2"/>
    <property type="match status" value="1"/>
</dbReference>
<dbReference type="HAMAP" id="MF_01216">
    <property type="entry name" value="Azoreductase_type1"/>
    <property type="match status" value="1"/>
</dbReference>
<evidence type="ECO:0000256" key="5">
    <source>
        <dbReference type="ARBA" id="ARBA00048542"/>
    </source>
</evidence>
<dbReference type="EC" id="1.6.5.-" evidence="6"/>
<feature type="domain" description="Flavodoxin-like fold" evidence="7">
    <location>
        <begin position="1"/>
        <end position="181"/>
    </location>
</feature>
<protein>
    <recommendedName>
        <fullName evidence="6">FMN dependent NADH:quinone oxidoreductase</fullName>
        <ecNumber evidence="6">1.6.5.-</ecNumber>
    </recommendedName>
    <alternativeName>
        <fullName evidence="6">Azo-dye reductase</fullName>
    </alternativeName>
    <alternativeName>
        <fullName evidence="6">FMN-dependent NADH-azo compound oxidoreductase</fullName>
    </alternativeName>
    <alternativeName>
        <fullName evidence="6">FMN-dependent NADH-azoreductase</fullName>
        <ecNumber evidence="6">1.7.1.17</ecNumber>
    </alternativeName>
</protein>
<dbReference type="RefSeq" id="WP_153487532.1">
    <property type="nucleotide sequence ID" value="NZ_VWNA01000002.1"/>
</dbReference>
<dbReference type="PANTHER" id="PTHR43741:SF4">
    <property type="entry name" value="FMN-DEPENDENT NADH:QUINONE OXIDOREDUCTASE"/>
    <property type="match status" value="1"/>
</dbReference>
<evidence type="ECO:0000259" key="7">
    <source>
        <dbReference type="Pfam" id="PF02525"/>
    </source>
</evidence>
<gene>
    <name evidence="6" type="primary">azoR</name>
    <name evidence="8" type="ORF">F0357_18885</name>
</gene>
<evidence type="ECO:0000313" key="9">
    <source>
        <dbReference type="Proteomes" id="UP000332515"/>
    </source>
</evidence>
<accession>A0A6A7Y603</accession>